<dbReference type="AlphaFoldDB" id="A0A6N8FWD8"/>
<comment type="caution">
    <text evidence="2">The sequence shown here is derived from an EMBL/GenBank/DDBJ whole genome shotgun (WGS) entry which is preliminary data.</text>
</comment>
<dbReference type="RefSeq" id="WP_105220443.1">
    <property type="nucleotide sequence ID" value="NZ_CAWNSU010000059.1"/>
</dbReference>
<accession>A0A6N8FWD8</accession>
<dbReference type="EMBL" id="NAPY01000018">
    <property type="protein sequence ID" value="MUL37179.1"/>
    <property type="molecule type" value="Genomic_DNA"/>
</dbReference>
<feature type="domain" description="General stress protein FMN-binding split barrel" evidence="1">
    <location>
        <begin position="16"/>
        <end position="131"/>
    </location>
</feature>
<evidence type="ECO:0000259" key="1">
    <source>
        <dbReference type="Pfam" id="PF16242"/>
    </source>
</evidence>
<evidence type="ECO:0000313" key="2">
    <source>
        <dbReference type="EMBL" id="MUL37179.1"/>
    </source>
</evidence>
<dbReference type="InterPro" id="IPR052917">
    <property type="entry name" value="Stress-Dev_Protein"/>
</dbReference>
<reference evidence="2 3" key="1">
    <citation type="journal article" date="2019" name="Front. Microbiol.">
        <title>Genomic Features for Desiccation Tolerance and Sugar Biosynthesis in the Extremophile Gloeocapsopsis sp. UTEX B3054.</title>
        <authorList>
            <person name="Urrejola C."/>
            <person name="Alcorta J."/>
            <person name="Salas L."/>
            <person name="Vasquez M."/>
            <person name="Polz M.F."/>
            <person name="Vicuna R."/>
            <person name="Diez B."/>
        </authorList>
    </citation>
    <scope>NUCLEOTIDE SEQUENCE [LARGE SCALE GENOMIC DNA]</scope>
    <source>
        <strain evidence="2 3">1H9</strain>
    </source>
</reference>
<dbReference type="SUPFAM" id="SSF50475">
    <property type="entry name" value="FMN-binding split barrel"/>
    <property type="match status" value="1"/>
</dbReference>
<dbReference type="Proteomes" id="UP000441797">
    <property type="component" value="Unassembled WGS sequence"/>
</dbReference>
<dbReference type="InterPro" id="IPR012349">
    <property type="entry name" value="Split_barrel_FMN-bd"/>
</dbReference>
<sequence length="167" mass="18980">METTVITSEYLLEVAKNTIEAVEYCFLITLSESGQANARLIQHFKPNADMTIWIGTSPKTRKVHEISNDNRVTVTFQDDKEYTYVTLLGLASVETDLSERQRYWHEDSIAYFPEGSQGDDYVVIKFVPSQIELMNFARNIVPKPFGLLPAVLVKAGESWVIESNNLK</sequence>
<protein>
    <recommendedName>
        <fullName evidence="1">General stress protein FMN-binding split barrel domain-containing protein</fullName>
    </recommendedName>
</protein>
<name>A0A6N8FWD8_9CHRO</name>
<dbReference type="PANTHER" id="PTHR34818">
    <property type="entry name" value="PROTEIN BLI-3"/>
    <property type="match status" value="1"/>
</dbReference>
<gene>
    <name evidence="2" type="ORF">BWI75_12725</name>
</gene>
<dbReference type="Pfam" id="PF16242">
    <property type="entry name" value="Pyrid_ox_like"/>
    <property type="match status" value="1"/>
</dbReference>
<evidence type="ECO:0000313" key="3">
    <source>
        <dbReference type="Proteomes" id="UP000441797"/>
    </source>
</evidence>
<proteinExistence type="predicted"/>
<dbReference type="OrthoDB" id="9795235at2"/>
<dbReference type="InterPro" id="IPR038725">
    <property type="entry name" value="YdaG_split_barrel_FMN-bd"/>
</dbReference>
<keyword evidence="3" id="KW-1185">Reference proteome</keyword>
<dbReference type="Gene3D" id="2.30.110.10">
    <property type="entry name" value="Electron Transport, Fmn-binding Protein, Chain A"/>
    <property type="match status" value="1"/>
</dbReference>
<dbReference type="PANTHER" id="PTHR34818:SF1">
    <property type="entry name" value="PROTEIN BLI-3"/>
    <property type="match status" value="1"/>
</dbReference>
<organism evidence="2 3">
    <name type="scientific">Gloeocapsopsis dulcis AAB1 = 1H9</name>
    <dbReference type="NCBI Taxonomy" id="1433147"/>
    <lineage>
        <taxon>Bacteria</taxon>
        <taxon>Bacillati</taxon>
        <taxon>Cyanobacteriota</taxon>
        <taxon>Cyanophyceae</taxon>
        <taxon>Oscillatoriophycideae</taxon>
        <taxon>Chroococcales</taxon>
        <taxon>Chroococcaceae</taxon>
        <taxon>Gloeocapsopsis</taxon>
        <taxon>Gloeocapsopsis dulcis</taxon>
    </lineage>
</organism>